<dbReference type="EMBL" id="JAGGNH010000001">
    <property type="protein sequence ID" value="KAJ0989066.1"/>
    <property type="molecule type" value="Genomic_DNA"/>
</dbReference>
<dbReference type="InterPro" id="IPR029056">
    <property type="entry name" value="Ribokinase-like"/>
</dbReference>
<protein>
    <recommendedName>
        <fullName evidence="4">Carbohydrate kinase PfkB domain-containing protein</fullName>
    </recommendedName>
</protein>
<dbReference type="Pfam" id="PF00294">
    <property type="entry name" value="PfkB"/>
    <property type="match status" value="1"/>
</dbReference>
<dbReference type="CDD" id="cd01168">
    <property type="entry name" value="adenosine_kinase"/>
    <property type="match status" value="1"/>
</dbReference>
<keyword evidence="6" id="KW-1185">Reference proteome</keyword>
<evidence type="ECO:0000256" key="1">
    <source>
        <dbReference type="SAM" id="Coils"/>
    </source>
</evidence>
<proteinExistence type="predicted"/>
<accession>A0A9D5DBZ0</accession>
<reference evidence="5" key="2">
    <citation type="journal article" date="2022" name="Hortic Res">
        <title>The genome of Dioscorea zingiberensis sheds light on the biosynthesis, origin and evolution of the medicinally important diosgenin saponins.</title>
        <authorList>
            <person name="Li Y."/>
            <person name="Tan C."/>
            <person name="Li Z."/>
            <person name="Guo J."/>
            <person name="Li S."/>
            <person name="Chen X."/>
            <person name="Wang C."/>
            <person name="Dai X."/>
            <person name="Yang H."/>
            <person name="Song W."/>
            <person name="Hou L."/>
            <person name="Xu J."/>
            <person name="Tong Z."/>
            <person name="Xu A."/>
            <person name="Yuan X."/>
            <person name="Wang W."/>
            <person name="Yang Q."/>
            <person name="Chen L."/>
            <person name="Sun Z."/>
            <person name="Wang K."/>
            <person name="Pan B."/>
            <person name="Chen J."/>
            <person name="Bao Y."/>
            <person name="Liu F."/>
            <person name="Qi X."/>
            <person name="Gang D.R."/>
            <person name="Wen J."/>
            <person name="Li J."/>
        </authorList>
    </citation>
    <scope>NUCLEOTIDE SEQUENCE</scope>
    <source>
        <strain evidence="5">Dzin_1.0</strain>
    </source>
</reference>
<evidence type="ECO:0000259" key="4">
    <source>
        <dbReference type="Pfam" id="PF00294"/>
    </source>
</evidence>
<evidence type="ECO:0000313" key="5">
    <source>
        <dbReference type="EMBL" id="KAJ0989066.1"/>
    </source>
</evidence>
<reference evidence="5" key="1">
    <citation type="submission" date="2021-03" db="EMBL/GenBank/DDBJ databases">
        <authorList>
            <person name="Li Z."/>
            <person name="Yang C."/>
        </authorList>
    </citation>
    <scope>NUCLEOTIDE SEQUENCE</scope>
    <source>
        <strain evidence="5">Dzin_1.0</strain>
        <tissue evidence="5">Leaf</tissue>
    </source>
</reference>
<feature type="region of interest" description="Disordered" evidence="2">
    <location>
        <begin position="542"/>
        <end position="570"/>
    </location>
</feature>
<sequence length="779" mass="84934">MGAEGELVVAHIRRKEGSGSPPTVLGLQPSALVDHVARVDWSLLDQIPGDRGGSQQVAIEDLNHILSEVNTHVLSSANNLSPIRTIAGGSVANTIRGLTAGFGVSSGIIGACGDDDQGCLFVHNMTFSGVDLSRLRMKKGPTGQCVCLVDAEGNRTMRPCLSSAVKLQANELAREDFKGSKWLVLRYAFFNLEPIKMAIKLAKQEGLSVSLDLASFEMVRDSRLHLIELLETGNIDLCFANEDEARELIRGELQSDSEAALNFLANHCKWAVVTLGPKGCIAKHGKEIVRVFATGEAHAVDATGAGDLFASGFLYGLVKGFPLEDCCKFGSCSGGSVVRSLGGEKWKGAAKVSPWPVSNLVSGGSRCWPAMPTFTAITLDRLLEPGSRNSAPKPPPAPVMVARAVPSSSEKKSISRPLASPALYATPEATPLPDSPSSFPPSPYIINHKRRGPRLIKSHSQNTVIGCQPLPDVEKVEVVNGWQVKEAVDVNHEEKLVEEQVANGYHPKPLDDASSYEGLPRIEGLEKVVAVDPERDVDCEDFFDPQDSMSSVSNTEFDDSNGLDRSWKPSTPQGEYFDAFEEISSEGAPSSCQNIQEELRDMRLNLLVEIERRKQAEEAFENLQKLWQRLSHHLSLVGLKLPAPPTISEERDGCSSIDPATELCQQVIVAQAVAASIERGCCRAEIELEMEPQIESKNFEIARLSDRLQYYEAANREMSQRNQEAVEMARELRLKRKKRQKWLWSSIGLVITIGAASLAWSYFPASKPSHPEGDAEGSH</sequence>
<gene>
    <name evidence="5" type="ORF">J5N97_007422</name>
</gene>
<keyword evidence="3" id="KW-0472">Membrane</keyword>
<dbReference type="PANTHER" id="PTHR35490">
    <property type="entry name" value="BACTERIOPHAGE N4 ADSORPTION B PROTEIN"/>
    <property type="match status" value="1"/>
</dbReference>
<dbReference type="AlphaFoldDB" id="A0A9D5DBZ0"/>
<dbReference type="Proteomes" id="UP001085076">
    <property type="component" value="Miscellaneous, Linkage group lg01"/>
</dbReference>
<dbReference type="SUPFAM" id="SSF53613">
    <property type="entry name" value="Ribokinase-like"/>
    <property type="match status" value="1"/>
</dbReference>
<evidence type="ECO:0000313" key="6">
    <source>
        <dbReference type="Proteomes" id="UP001085076"/>
    </source>
</evidence>
<feature type="coiled-coil region" evidence="1">
    <location>
        <begin position="701"/>
        <end position="735"/>
    </location>
</feature>
<dbReference type="PANTHER" id="PTHR35490:SF2">
    <property type="entry name" value="BACTERIOPHAGE N4 ADSORPTION B PROTEIN"/>
    <property type="match status" value="1"/>
</dbReference>
<feature type="transmembrane region" description="Helical" evidence="3">
    <location>
        <begin position="742"/>
        <end position="763"/>
    </location>
</feature>
<feature type="domain" description="Carbohydrate kinase PfkB" evidence="4">
    <location>
        <begin position="81"/>
        <end position="342"/>
    </location>
</feature>
<dbReference type="Gene3D" id="3.40.1190.20">
    <property type="match status" value="1"/>
</dbReference>
<keyword evidence="3" id="KW-1133">Transmembrane helix</keyword>
<evidence type="ECO:0000256" key="3">
    <source>
        <dbReference type="SAM" id="Phobius"/>
    </source>
</evidence>
<organism evidence="5 6">
    <name type="scientific">Dioscorea zingiberensis</name>
    <dbReference type="NCBI Taxonomy" id="325984"/>
    <lineage>
        <taxon>Eukaryota</taxon>
        <taxon>Viridiplantae</taxon>
        <taxon>Streptophyta</taxon>
        <taxon>Embryophyta</taxon>
        <taxon>Tracheophyta</taxon>
        <taxon>Spermatophyta</taxon>
        <taxon>Magnoliopsida</taxon>
        <taxon>Liliopsida</taxon>
        <taxon>Dioscoreales</taxon>
        <taxon>Dioscoreaceae</taxon>
        <taxon>Dioscorea</taxon>
    </lineage>
</organism>
<comment type="caution">
    <text evidence="5">The sequence shown here is derived from an EMBL/GenBank/DDBJ whole genome shotgun (WGS) entry which is preliminary data.</text>
</comment>
<keyword evidence="1" id="KW-0175">Coiled coil</keyword>
<keyword evidence="3" id="KW-0812">Transmembrane</keyword>
<name>A0A9D5DBZ0_9LILI</name>
<dbReference type="OrthoDB" id="415590at2759"/>
<evidence type="ECO:0000256" key="2">
    <source>
        <dbReference type="SAM" id="MobiDB-lite"/>
    </source>
</evidence>
<dbReference type="InterPro" id="IPR011611">
    <property type="entry name" value="PfkB_dom"/>
</dbReference>